<dbReference type="Gene3D" id="2.60.40.10">
    <property type="entry name" value="Immunoglobulins"/>
    <property type="match status" value="3"/>
</dbReference>
<comment type="similarity">
    <text evidence="1">Belongs to the intimin/invasin family.</text>
</comment>
<feature type="domain" description="Big-1" evidence="2">
    <location>
        <begin position="383"/>
        <end position="475"/>
    </location>
</feature>
<protein>
    <recommendedName>
        <fullName evidence="2">Big-1 domain-containing protein</fullName>
    </recommendedName>
</protein>
<dbReference type="InterPro" id="IPR003344">
    <property type="entry name" value="Big_1_dom"/>
</dbReference>
<dbReference type="PROSITE" id="PS51257">
    <property type="entry name" value="PROKAR_LIPOPROTEIN"/>
    <property type="match status" value="1"/>
</dbReference>
<dbReference type="SMART" id="SM00634">
    <property type="entry name" value="BID_1"/>
    <property type="match status" value="2"/>
</dbReference>
<organism evidence="3">
    <name type="scientific">marine sediment metagenome</name>
    <dbReference type="NCBI Taxonomy" id="412755"/>
    <lineage>
        <taxon>unclassified sequences</taxon>
        <taxon>metagenomes</taxon>
        <taxon>ecological metagenomes</taxon>
    </lineage>
</organism>
<evidence type="ECO:0000256" key="1">
    <source>
        <dbReference type="ARBA" id="ARBA00010116"/>
    </source>
</evidence>
<name>A0A0F9TKK4_9ZZZZ</name>
<gene>
    <name evidence="3" type="ORF">LCGC14_0640990</name>
</gene>
<dbReference type="AlphaFoldDB" id="A0A0F9TKK4"/>
<accession>A0A0F9TKK4</accession>
<evidence type="ECO:0000313" key="3">
    <source>
        <dbReference type="EMBL" id="KKN49611.1"/>
    </source>
</evidence>
<evidence type="ECO:0000259" key="2">
    <source>
        <dbReference type="SMART" id="SM00634"/>
    </source>
</evidence>
<comment type="caution">
    <text evidence="3">The sequence shown here is derived from an EMBL/GenBank/DDBJ whole genome shotgun (WGS) entry which is preliminary data.</text>
</comment>
<reference evidence="3" key="1">
    <citation type="journal article" date="2015" name="Nature">
        <title>Complex archaea that bridge the gap between prokaryotes and eukaryotes.</title>
        <authorList>
            <person name="Spang A."/>
            <person name="Saw J.H."/>
            <person name="Jorgensen S.L."/>
            <person name="Zaremba-Niedzwiedzka K."/>
            <person name="Martijn J."/>
            <person name="Lind A.E."/>
            <person name="van Eijk R."/>
            <person name="Schleper C."/>
            <person name="Guy L."/>
            <person name="Ettema T.J."/>
        </authorList>
    </citation>
    <scope>NUCLEOTIDE SEQUENCE</scope>
</reference>
<dbReference type="SUPFAM" id="SSF49373">
    <property type="entry name" value="Invasin/intimin cell-adhesion fragments"/>
    <property type="match status" value="3"/>
</dbReference>
<sequence>MPLMRLLSISLLSFFLTACGGGGSLEKDGGTIGDGTGETDGGTIVQTANIEISFEDRSVTADSPLEITATVLGADGQPVQRQEVSFTTTLGSFIPATGSALTDTSGVATIELAAGSVEGAGTVIATYEDTSSKLGFYTAGDEAPSDDSSANIDIKILQNCPDNWLNIDRDAIELNFSDCSENSNLVSQQAIIYAKVTKAGTNTPASNVLVSATTTLGVLLPESLTAKTDAFGIAVLNLLPGSSSGVGQVELTSQNSVASALFEINAVQVSVDLSSGIGSSAILSAGSTTVITAKIVDSNNNLFTTPLEVQFTSACAQESTPRATIDSVVTSIGGIASTTYKADGCNGVDTITATVVTGGNVAVQTININVAAAKTGSIAFIGATNQVLAIKGAGGQTLTENSELTFRLLDINGTPVGQKQIDFTLSQNPGGASLGSVSGDTKSDGFVTVNVSSGRAAGVLSVTASHQIDSGDTSENSLISIVSNDITVTTGVPDQDSFTLAVKTFNTESLNEAGVTTDLTVFAADHFNNFVPDNTAIYIASEGGAVGTIDGEQFTPLLLCRTTDGVCNAQWRSQNPIPYHYSIYQNSVVEKCDRHFGKAAPCSLGIRESQLDTSGNLITYLDSSGAAITLSEAPALAPIDYPLGGRVSLLAYSVGEESFNDVSANGVFNQNEFDSTLQDLPEAFIDFNENGVFDGELAAPSNPVDSNGGENEWYVERSGALNNGEYDDGDKIYNGLLCSDEALTAKACTRETVNVRARSELVMSGSTPYIRAVTPLNDCTLNSGIGLEASDMAGMCDINLIDISNSTPYSAISVTIFFSDIHNNPLPAGTTVKVTSDNAVLKGLTDYTVVNTAQKVPNSVTVNITKETEPDAVDSGFLYIEFETPGGVKTQYTVMSILDEPEP</sequence>
<feature type="domain" description="Big-1" evidence="2">
    <location>
        <begin position="48"/>
        <end position="135"/>
    </location>
</feature>
<proteinExistence type="inferred from homology"/>
<dbReference type="InterPro" id="IPR013783">
    <property type="entry name" value="Ig-like_fold"/>
</dbReference>
<dbReference type="InterPro" id="IPR008964">
    <property type="entry name" value="Invasin/intimin_cell_adhesion"/>
</dbReference>
<dbReference type="EMBL" id="LAZR01001160">
    <property type="protein sequence ID" value="KKN49611.1"/>
    <property type="molecule type" value="Genomic_DNA"/>
</dbReference>